<evidence type="ECO:0000313" key="2">
    <source>
        <dbReference type="EMBL" id="HAE3750267.1"/>
    </source>
</evidence>
<keyword evidence="1" id="KW-1133">Transmembrane helix</keyword>
<comment type="caution">
    <text evidence="2">The sequence shown here is derived from an EMBL/GenBank/DDBJ whole genome shotgun (WGS) entry which is preliminary data.</text>
</comment>
<keyword evidence="1" id="KW-0472">Membrane</keyword>
<protein>
    <submittedName>
        <fullName evidence="2">Uncharacterized protein</fullName>
    </submittedName>
</protein>
<reference evidence="2" key="2">
    <citation type="submission" date="2018-07" db="EMBL/GenBank/DDBJ databases">
        <authorList>
            <consortium name="NCBI Pathogen Detection Project"/>
        </authorList>
    </citation>
    <scope>NUCLEOTIDE SEQUENCE</scope>
    <source>
        <strain evidence="2">13-1325</strain>
    </source>
</reference>
<organism evidence="2">
    <name type="scientific">Salmonella oranienberg</name>
    <dbReference type="NCBI Taxonomy" id="28147"/>
    <lineage>
        <taxon>Bacteria</taxon>
        <taxon>Pseudomonadati</taxon>
        <taxon>Pseudomonadota</taxon>
        <taxon>Gammaproteobacteria</taxon>
        <taxon>Enterobacterales</taxon>
        <taxon>Enterobacteriaceae</taxon>
        <taxon>Salmonella</taxon>
    </lineage>
</organism>
<feature type="transmembrane region" description="Helical" evidence="1">
    <location>
        <begin position="6"/>
        <end position="28"/>
    </location>
</feature>
<name>A0A730EHH2_SALON</name>
<proteinExistence type="predicted"/>
<keyword evidence="1" id="KW-0812">Transmembrane</keyword>
<dbReference type="EMBL" id="DAARSK010000048">
    <property type="protein sequence ID" value="HAE3750267.1"/>
    <property type="molecule type" value="Genomic_DNA"/>
</dbReference>
<accession>A0A730EHH2</accession>
<feature type="transmembrane region" description="Helical" evidence="1">
    <location>
        <begin position="35"/>
        <end position="55"/>
    </location>
</feature>
<evidence type="ECO:0000256" key="1">
    <source>
        <dbReference type="SAM" id="Phobius"/>
    </source>
</evidence>
<reference evidence="2" key="1">
    <citation type="journal article" date="2018" name="Genome Biol.">
        <title>SKESA: strategic k-mer extension for scrupulous assemblies.</title>
        <authorList>
            <person name="Souvorov A."/>
            <person name="Agarwala R."/>
            <person name="Lipman D.J."/>
        </authorList>
    </citation>
    <scope>NUCLEOTIDE SEQUENCE</scope>
    <source>
        <strain evidence="2">13-1325</strain>
    </source>
</reference>
<gene>
    <name evidence="2" type="ORF">G4A15_004855</name>
</gene>
<dbReference type="AlphaFoldDB" id="A0A730EHH2"/>
<sequence>MEHSTIFEALIGGLVSGTIAAGFIWILFRPGKLERLWLTCVVLTAVITFFFGPSLPNSFMMWK</sequence>